<evidence type="ECO:0000256" key="2">
    <source>
        <dbReference type="ARBA" id="ARBA00006161"/>
    </source>
</evidence>
<evidence type="ECO:0000256" key="4">
    <source>
        <dbReference type="ARBA" id="ARBA00023118"/>
    </source>
</evidence>
<dbReference type="NCBIfam" id="TIGR01881">
    <property type="entry name" value="cas_Cmr5"/>
    <property type="match status" value="1"/>
</dbReference>
<name>A0A1M6QTY2_9AQUI</name>
<organism evidence="6 7">
    <name type="scientific">Thermocrinis minervae</name>
    <dbReference type="NCBI Taxonomy" id="381751"/>
    <lineage>
        <taxon>Bacteria</taxon>
        <taxon>Pseudomonadati</taxon>
        <taxon>Aquificota</taxon>
        <taxon>Aquificia</taxon>
        <taxon>Aquificales</taxon>
        <taxon>Aquificaceae</taxon>
        <taxon>Thermocrinis</taxon>
    </lineage>
</organism>
<dbReference type="Proteomes" id="UP000189810">
    <property type="component" value="Chromosome I"/>
</dbReference>
<dbReference type="SUPFAM" id="SSF158568">
    <property type="entry name" value="AF1862-like"/>
    <property type="match status" value="1"/>
</dbReference>
<dbReference type="InterPro" id="IPR010160">
    <property type="entry name" value="CRISPR-assoc_prot_Cmr5"/>
</dbReference>
<keyword evidence="3" id="KW-0963">Cytoplasm</keyword>
<accession>A0A1M6QTY2</accession>
<keyword evidence="7" id="KW-1185">Reference proteome</keyword>
<evidence type="ECO:0000256" key="1">
    <source>
        <dbReference type="ARBA" id="ARBA00004496"/>
    </source>
</evidence>
<keyword evidence="4" id="KW-0051">Antiviral defense</keyword>
<dbReference type="STRING" id="381751.SAMN05444391_0395"/>
<gene>
    <name evidence="6" type="ORF">SAMN05444391_0395</name>
</gene>
<dbReference type="Gene3D" id="1.10.520.30">
    <property type="entry name" value="AF1862-like domain"/>
    <property type="match status" value="1"/>
</dbReference>
<evidence type="ECO:0000256" key="3">
    <source>
        <dbReference type="ARBA" id="ARBA00022490"/>
    </source>
</evidence>
<dbReference type="OrthoDB" id="1716617at2"/>
<dbReference type="Pfam" id="PF09701">
    <property type="entry name" value="Cas_Cmr5"/>
    <property type="match status" value="1"/>
</dbReference>
<evidence type="ECO:0000313" key="6">
    <source>
        <dbReference type="EMBL" id="SHK23779.1"/>
    </source>
</evidence>
<evidence type="ECO:0000313" key="7">
    <source>
        <dbReference type="Proteomes" id="UP000189810"/>
    </source>
</evidence>
<comment type="subcellular location">
    <subcellularLocation>
        <location evidence="1">Cytoplasm</location>
    </subcellularLocation>
</comment>
<evidence type="ECO:0000256" key="5">
    <source>
        <dbReference type="ARBA" id="ARBA00030001"/>
    </source>
</evidence>
<dbReference type="EMBL" id="LT670846">
    <property type="protein sequence ID" value="SHK23779.1"/>
    <property type="molecule type" value="Genomic_DNA"/>
</dbReference>
<comment type="similarity">
    <text evidence="2">Belongs to the CRISPR system Cmr5 family.</text>
</comment>
<reference evidence="6 7" key="1">
    <citation type="submission" date="2016-11" db="EMBL/GenBank/DDBJ databases">
        <authorList>
            <person name="Jaros S."/>
            <person name="Januszkiewicz K."/>
            <person name="Wedrychowicz H."/>
        </authorList>
    </citation>
    <scope>NUCLEOTIDE SEQUENCE [LARGE SCALE GENOMIC DNA]</scope>
    <source>
        <strain evidence="6 7">DSM 19557</strain>
    </source>
</reference>
<dbReference type="GO" id="GO:0005737">
    <property type="term" value="C:cytoplasm"/>
    <property type="evidence" value="ECO:0007669"/>
    <property type="project" value="UniProtKB-SubCell"/>
</dbReference>
<dbReference type="AlphaFoldDB" id="A0A1M6QTY2"/>
<dbReference type="RefSeq" id="WP_079653568.1">
    <property type="nucleotide sequence ID" value="NZ_LT670846.1"/>
</dbReference>
<proteinExistence type="inferred from homology"/>
<dbReference type="GO" id="GO:0051607">
    <property type="term" value="P:defense response to virus"/>
    <property type="evidence" value="ECO:0007669"/>
    <property type="project" value="UniProtKB-KW"/>
</dbReference>
<protein>
    <recommendedName>
        <fullName evidence="5">CRISPR type III-B/RAMP module-associated protein Cmr5</fullName>
    </recommendedName>
</protein>
<sequence>MMKKLHEQEFAECAWKCVNKVKNEKYKDKYKSLAKRLPSMINANGLLTTVAFLKSKKGSKEHTEILKHLATFLLKETEKGNNSTDEELIKKLIYSDFSEYLYYTKVALRFAVWLKRMAEAEIEGTDED</sequence>
<dbReference type="InterPro" id="IPR023101">
    <property type="entry name" value="AF1862-like_dom_sf"/>
</dbReference>